<dbReference type="HOGENOM" id="CLU_2993396_0_0_6"/>
<gene>
    <name evidence="1" type="ORF">PTD2_12634</name>
</gene>
<name>A4C6R1_9GAMM</name>
<keyword evidence="2" id="KW-1185">Reference proteome</keyword>
<dbReference type="Proteomes" id="UP000006201">
    <property type="component" value="Unassembled WGS sequence"/>
</dbReference>
<evidence type="ECO:0000313" key="2">
    <source>
        <dbReference type="Proteomes" id="UP000006201"/>
    </source>
</evidence>
<comment type="caution">
    <text evidence="1">The sequence shown here is derived from an EMBL/GenBank/DDBJ whole genome shotgun (WGS) entry which is preliminary data.</text>
</comment>
<sequence length="57" mass="6766">MGHNECSNGLKLSLDYRKSYCFNKAEYRATDKTNYFKNSTYTELIPLRQCIDYELKS</sequence>
<protein>
    <submittedName>
        <fullName evidence="1">Uncharacterized protein</fullName>
    </submittedName>
</protein>
<dbReference type="EMBL" id="AAOH01000002">
    <property type="protein sequence ID" value="EAR29665.1"/>
    <property type="molecule type" value="Genomic_DNA"/>
</dbReference>
<accession>A4C6R1</accession>
<proteinExistence type="predicted"/>
<dbReference type="AlphaFoldDB" id="A4C6R1"/>
<evidence type="ECO:0000313" key="1">
    <source>
        <dbReference type="EMBL" id="EAR29665.1"/>
    </source>
</evidence>
<reference evidence="1 2" key="1">
    <citation type="submission" date="2006-02" db="EMBL/GenBank/DDBJ databases">
        <authorList>
            <person name="Moran M.A."/>
            <person name="Kjelleberg S."/>
            <person name="Egan S."/>
            <person name="Saunders N."/>
            <person name="Thomas T."/>
            <person name="Ferriera S."/>
            <person name="Johnson J."/>
            <person name="Kravitz S."/>
            <person name="Halpern A."/>
            <person name="Remington K."/>
            <person name="Beeson K."/>
            <person name="Tran B."/>
            <person name="Rogers Y.-H."/>
            <person name="Friedman R."/>
            <person name="Venter J.C."/>
        </authorList>
    </citation>
    <scope>NUCLEOTIDE SEQUENCE [LARGE SCALE GENOMIC DNA]</scope>
    <source>
        <strain evidence="1 2">D2</strain>
    </source>
</reference>
<organism evidence="1 2">
    <name type="scientific">Pseudoalteromonas tunicata D2</name>
    <dbReference type="NCBI Taxonomy" id="87626"/>
    <lineage>
        <taxon>Bacteria</taxon>
        <taxon>Pseudomonadati</taxon>
        <taxon>Pseudomonadota</taxon>
        <taxon>Gammaproteobacteria</taxon>
        <taxon>Alteromonadales</taxon>
        <taxon>Pseudoalteromonadaceae</taxon>
        <taxon>Pseudoalteromonas</taxon>
    </lineage>
</organism>